<evidence type="ECO:0000313" key="2">
    <source>
        <dbReference type="Proteomes" id="UP000248405"/>
    </source>
</evidence>
<evidence type="ECO:0000313" key="1">
    <source>
        <dbReference type="EMBL" id="PYH74049.1"/>
    </source>
</evidence>
<dbReference type="RefSeq" id="XP_025567843.1">
    <property type="nucleotide sequence ID" value="XM_025705383.1"/>
</dbReference>
<organism evidence="1 2">
    <name type="scientific">Aspergillus vadensis (strain CBS 113365 / IMI 142717 / IBT 24658)</name>
    <dbReference type="NCBI Taxonomy" id="1448311"/>
    <lineage>
        <taxon>Eukaryota</taxon>
        <taxon>Fungi</taxon>
        <taxon>Dikarya</taxon>
        <taxon>Ascomycota</taxon>
        <taxon>Pezizomycotina</taxon>
        <taxon>Eurotiomycetes</taxon>
        <taxon>Eurotiomycetidae</taxon>
        <taxon>Eurotiales</taxon>
        <taxon>Aspergillaceae</taxon>
        <taxon>Aspergillus</taxon>
        <taxon>Aspergillus subgen. Circumdati</taxon>
    </lineage>
</organism>
<proteinExistence type="predicted"/>
<dbReference type="EMBL" id="KZ821614">
    <property type="protein sequence ID" value="PYH74049.1"/>
    <property type="molecule type" value="Genomic_DNA"/>
</dbReference>
<accession>A0A319BQV9</accession>
<dbReference type="GeneID" id="37209975"/>
<keyword evidence="2" id="KW-1185">Reference proteome</keyword>
<dbReference type="Proteomes" id="UP000248405">
    <property type="component" value="Unassembled WGS sequence"/>
</dbReference>
<protein>
    <submittedName>
        <fullName evidence="1">Uncharacterized protein</fullName>
    </submittedName>
</protein>
<reference evidence="1" key="1">
    <citation type="submission" date="2016-12" db="EMBL/GenBank/DDBJ databases">
        <title>The genomes of Aspergillus section Nigri reveals drivers in fungal speciation.</title>
        <authorList>
            <consortium name="DOE Joint Genome Institute"/>
            <person name="Vesth T.C."/>
            <person name="Nybo J."/>
            <person name="Theobald S."/>
            <person name="Brandl J."/>
            <person name="Frisvad J.C."/>
            <person name="Nielsen K.F."/>
            <person name="Lyhne E.K."/>
            <person name="Kogle M.E."/>
            <person name="Kuo A."/>
            <person name="Riley R."/>
            <person name="Clum A."/>
            <person name="Nolan M."/>
            <person name="Lipzen A."/>
            <person name="Salamov A."/>
            <person name="Henrissat B."/>
            <person name="Wiebenga A."/>
            <person name="De Vries R.P."/>
            <person name="Grigoriev I.V."/>
            <person name="Mortensen U.H."/>
            <person name="Andersen M.R."/>
            <person name="Baker S.E."/>
        </authorList>
    </citation>
    <scope>NUCLEOTIDE SEQUENCE [LARGE SCALE GENOMIC DNA]</scope>
    <source>
        <strain evidence="1">CBS 113365</strain>
    </source>
</reference>
<name>A0A319BQV9_ASPVC</name>
<dbReference type="AlphaFoldDB" id="A0A319BQV9"/>
<gene>
    <name evidence="1" type="ORF">BO88DRAFT_399728</name>
</gene>
<sequence length="55" mass="6154">MEGATWTFSYTYLLLFIVWTTVGNDGASSQQHLFLTRRRVASVFEGPLLGCVLSL</sequence>